<keyword evidence="3" id="KW-1185">Reference proteome</keyword>
<evidence type="ECO:0000313" key="3">
    <source>
        <dbReference type="Proteomes" id="UP001583177"/>
    </source>
</evidence>
<accession>A0ABR3W203</accession>
<gene>
    <name evidence="2" type="ORF">Daus18300_012727</name>
</gene>
<feature type="compositionally biased region" description="Polar residues" evidence="1">
    <location>
        <begin position="201"/>
        <end position="214"/>
    </location>
</feature>
<evidence type="ECO:0000256" key="1">
    <source>
        <dbReference type="SAM" id="MobiDB-lite"/>
    </source>
</evidence>
<dbReference type="EMBL" id="JAWRVE010000179">
    <property type="protein sequence ID" value="KAL1850993.1"/>
    <property type="molecule type" value="Genomic_DNA"/>
</dbReference>
<evidence type="ECO:0000313" key="2">
    <source>
        <dbReference type="EMBL" id="KAL1850993.1"/>
    </source>
</evidence>
<reference evidence="2 3" key="1">
    <citation type="journal article" date="2024" name="IMA Fungus">
        <title>IMA Genome - F19 : A genome assembly and annotation guide to empower mycologists, including annotated draft genome sequences of Ceratocystis pirilliformis, Diaporthe australafricana, Fusarium ophioides, Paecilomyces lecythidis, and Sporothrix stenoceras.</title>
        <authorList>
            <person name="Aylward J."/>
            <person name="Wilson A.M."/>
            <person name="Visagie C.M."/>
            <person name="Spraker J."/>
            <person name="Barnes I."/>
            <person name="Buitendag C."/>
            <person name="Ceriani C."/>
            <person name="Del Mar Angel L."/>
            <person name="du Plessis D."/>
            <person name="Fuchs T."/>
            <person name="Gasser K."/>
            <person name="Kramer D."/>
            <person name="Li W."/>
            <person name="Munsamy K."/>
            <person name="Piso A."/>
            <person name="Price J.L."/>
            <person name="Sonnekus B."/>
            <person name="Thomas C."/>
            <person name="van der Nest A."/>
            <person name="van Dijk A."/>
            <person name="van Heerden A."/>
            <person name="van Vuuren N."/>
            <person name="Yilmaz N."/>
            <person name="Duong T.A."/>
            <person name="van der Merwe N.A."/>
            <person name="Wingfield M.J."/>
            <person name="Wingfield B.D."/>
        </authorList>
    </citation>
    <scope>NUCLEOTIDE SEQUENCE [LARGE SCALE GENOMIC DNA]</scope>
    <source>
        <strain evidence="2 3">CMW 18300</strain>
    </source>
</reference>
<protein>
    <submittedName>
        <fullName evidence="2">Uncharacterized protein</fullName>
    </submittedName>
</protein>
<comment type="caution">
    <text evidence="2">The sequence shown here is derived from an EMBL/GenBank/DDBJ whole genome shotgun (WGS) entry which is preliminary data.</text>
</comment>
<organism evidence="2 3">
    <name type="scientific">Diaporthe australafricana</name>
    <dbReference type="NCBI Taxonomy" id="127596"/>
    <lineage>
        <taxon>Eukaryota</taxon>
        <taxon>Fungi</taxon>
        <taxon>Dikarya</taxon>
        <taxon>Ascomycota</taxon>
        <taxon>Pezizomycotina</taxon>
        <taxon>Sordariomycetes</taxon>
        <taxon>Sordariomycetidae</taxon>
        <taxon>Diaporthales</taxon>
        <taxon>Diaporthaceae</taxon>
        <taxon>Diaporthe</taxon>
    </lineage>
</organism>
<sequence>MTEEAEERFWELEAKRLLASAGIDEPLVFGGRKVLDKDSAGGYRGLSEIADQVHCNLHVVQYDNQVIAIEHCDEYFGENQFLRSQRIIEDRLSSAEPQKNPRKLNEDNSQVHHALIDYITSIIARILVRSINSESLHTHGIMVLAKFSTKLKVLSMQPVINAEISLESGQHTMRRIESAEIIRDMNVLNRPDTEDDWDAFQHNNDAKSWNQREM</sequence>
<proteinExistence type="predicted"/>
<name>A0ABR3W203_9PEZI</name>
<feature type="region of interest" description="Disordered" evidence="1">
    <location>
        <begin position="195"/>
        <end position="214"/>
    </location>
</feature>
<dbReference type="Proteomes" id="UP001583177">
    <property type="component" value="Unassembled WGS sequence"/>
</dbReference>